<dbReference type="AlphaFoldDB" id="A0A9D1LIL3"/>
<reference evidence="1" key="2">
    <citation type="journal article" date="2021" name="PeerJ">
        <title>Extensive microbial diversity within the chicken gut microbiome revealed by metagenomics and culture.</title>
        <authorList>
            <person name="Gilroy R."/>
            <person name="Ravi A."/>
            <person name="Getino M."/>
            <person name="Pursley I."/>
            <person name="Horton D.L."/>
            <person name="Alikhan N.F."/>
            <person name="Baker D."/>
            <person name="Gharbi K."/>
            <person name="Hall N."/>
            <person name="Watson M."/>
            <person name="Adriaenssens E.M."/>
            <person name="Foster-Nyarko E."/>
            <person name="Jarju S."/>
            <person name="Secka A."/>
            <person name="Antonio M."/>
            <person name="Oren A."/>
            <person name="Chaudhuri R.R."/>
            <person name="La Ragione R."/>
            <person name="Hildebrand F."/>
            <person name="Pallen M.J."/>
        </authorList>
    </citation>
    <scope>NUCLEOTIDE SEQUENCE</scope>
    <source>
        <strain evidence="1">4509</strain>
    </source>
</reference>
<proteinExistence type="predicted"/>
<evidence type="ECO:0000313" key="1">
    <source>
        <dbReference type="EMBL" id="HIU41154.1"/>
    </source>
</evidence>
<gene>
    <name evidence="1" type="ORF">IAD19_01215</name>
</gene>
<protein>
    <submittedName>
        <fullName evidence="1">Uncharacterized protein</fullName>
    </submittedName>
</protein>
<sequence>TPSQTQEPSQTVELESMGLSPLEPTQEQVDNALPSSTEINSYMFSSQTLEDLCTNAGAAVRGTITDRYNAVSGGDAYTVYTIQVAQAYFGGPPVEETVTMVMAGGYVPLADVIQANGSADRFSDIPEAEWETTLVHQSILGAIMPEAGEEYVFFLMPDQGLSGYYYPFNDGQGILRFSASEGVYHRMVENETGLELVPAQTAQDFDALCVQTRTQVQEQVQAQSQTE</sequence>
<reference evidence="1" key="1">
    <citation type="submission" date="2020-10" db="EMBL/GenBank/DDBJ databases">
        <authorList>
            <person name="Gilroy R."/>
        </authorList>
    </citation>
    <scope>NUCLEOTIDE SEQUENCE</scope>
    <source>
        <strain evidence="1">4509</strain>
    </source>
</reference>
<organism evidence="1 2">
    <name type="scientific">Candidatus Egerieicola faecale</name>
    <dbReference type="NCBI Taxonomy" id="2840774"/>
    <lineage>
        <taxon>Bacteria</taxon>
        <taxon>Bacillati</taxon>
        <taxon>Bacillota</taxon>
        <taxon>Clostridia</taxon>
        <taxon>Eubacteriales</taxon>
        <taxon>Oscillospiraceae</taxon>
        <taxon>Oscillospiraceae incertae sedis</taxon>
        <taxon>Candidatus Egerieicola</taxon>
    </lineage>
</organism>
<comment type="caution">
    <text evidence="1">The sequence shown here is derived from an EMBL/GenBank/DDBJ whole genome shotgun (WGS) entry which is preliminary data.</text>
</comment>
<dbReference type="Proteomes" id="UP000824082">
    <property type="component" value="Unassembled WGS sequence"/>
</dbReference>
<dbReference type="EMBL" id="DVMX01000020">
    <property type="protein sequence ID" value="HIU41154.1"/>
    <property type="molecule type" value="Genomic_DNA"/>
</dbReference>
<name>A0A9D1LIL3_9FIRM</name>
<accession>A0A9D1LIL3</accession>
<evidence type="ECO:0000313" key="2">
    <source>
        <dbReference type="Proteomes" id="UP000824082"/>
    </source>
</evidence>
<feature type="non-terminal residue" evidence="1">
    <location>
        <position position="1"/>
    </location>
</feature>